<dbReference type="InterPro" id="IPR051828">
    <property type="entry name" value="HAD-like_hydrolase_domain"/>
</dbReference>
<dbReference type="Gene3D" id="3.40.50.1000">
    <property type="entry name" value="HAD superfamily/HAD-like"/>
    <property type="match status" value="1"/>
</dbReference>
<sequence length="302" mass="32899">MRPLLITLDAFNTLITPRLPIPAQYASSAAKHNIPLSASTLQPAFRSSFKALSASHPNYGRELALRGDYAGPRQWWEDVIRGCFERALRENDSPDLRGKAVPDALVEDLLDRFASKRGYRLFDDVGPFLKAVRAQSRKVVIGVVSNSDDRISSVLDSLGVSVRDARAGEEKTASGHDLPGFEGERETKTAQDQHREQNDIDFILTSYQVGAEKPDPLIWDVATRTANRLAGESGSGTGPDGWECIHIGDDYGKDYRGAGNAGWGAYYLARDAEAAAQAPEGTRVITSLLDLLPKLGASDSQQ</sequence>
<feature type="region of interest" description="Disordered" evidence="1">
    <location>
        <begin position="166"/>
        <end position="195"/>
    </location>
</feature>
<accession>A0A3D8RE07</accession>
<dbReference type="GeneID" id="38117811"/>
<dbReference type="PANTHER" id="PTHR46191">
    <property type="match status" value="1"/>
</dbReference>
<dbReference type="GO" id="GO:0005634">
    <property type="term" value="C:nucleus"/>
    <property type="evidence" value="ECO:0007669"/>
    <property type="project" value="TreeGrafter"/>
</dbReference>
<dbReference type="PANTHER" id="PTHR46191:SF2">
    <property type="entry name" value="HALOACID DEHALOGENASE-LIKE HYDROLASE DOMAIN-CONTAINING PROTEIN 3"/>
    <property type="match status" value="1"/>
</dbReference>
<evidence type="ECO:0000313" key="3">
    <source>
        <dbReference type="Proteomes" id="UP000256690"/>
    </source>
</evidence>
<dbReference type="InterPro" id="IPR023214">
    <property type="entry name" value="HAD_sf"/>
</dbReference>
<dbReference type="Proteomes" id="UP000256690">
    <property type="component" value="Unassembled WGS sequence"/>
</dbReference>
<keyword evidence="3" id="KW-1185">Reference proteome</keyword>
<reference evidence="2 3" key="1">
    <citation type="journal article" date="2018" name="IMA Fungus">
        <title>IMA Genome-F 9: Draft genome sequence of Annulohypoxylon stygium, Aspergillus mulundensis, Berkeleyomyces basicola (syn. Thielaviopsis basicola), Ceratocystis smalleyi, two Cercospora beticola strains, Coleophoma cylindrospora, Fusarium fracticaudum, Phialophora cf. hyalina, and Morchella septimelata.</title>
        <authorList>
            <person name="Wingfield B.D."/>
            <person name="Bills G.F."/>
            <person name="Dong Y."/>
            <person name="Huang W."/>
            <person name="Nel W.J."/>
            <person name="Swalarsk-Parry B.S."/>
            <person name="Vaghefi N."/>
            <person name="Wilken P.M."/>
            <person name="An Z."/>
            <person name="de Beer Z.W."/>
            <person name="De Vos L."/>
            <person name="Chen L."/>
            <person name="Duong T.A."/>
            <person name="Gao Y."/>
            <person name="Hammerbacher A."/>
            <person name="Kikkert J.R."/>
            <person name="Li Y."/>
            <person name="Li H."/>
            <person name="Li K."/>
            <person name="Li Q."/>
            <person name="Liu X."/>
            <person name="Ma X."/>
            <person name="Naidoo K."/>
            <person name="Pethybridge S.J."/>
            <person name="Sun J."/>
            <person name="Steenkamp E.T."/>
            <person name="van der Nest M.A."/>
            <person name="van Wyk S."/>
            <person name="Wingfield M.J."/>
            <person name="Xiong C."/>
            <person name="Yue Q."/>
            <person name="Zhang X."/>
        </authorList>
    </citation>
    <scope>NUCLEOTIDE SEQUENCE [LARGE SCALE GENOMIC DNA]</scope>
    <source>
        <strain evidence="2 3">DSM 5745</strain>
    </source>
</reference>
<evidence type="ECO:0000313" key="2">
    <source>
        <dbReference type="EMBL" id="RDW72269.1"/>
    </source>
</evidence>
<dbReference type="AlphaFoldDB" id="A0A3D8RE07"/>
<dbReference type="STRING" id="1810919.A0A3D8RE07"/>
<dbReference type="InterPro" id="IPR036412">
    <property type="entry name" value="HAD-like_sf"/>
</dbReference>
<dbReference type="RefSeq" id="XP_026601489.1">
    <property type="nucleotide sequence ID" value="XM_026749457.1"/>
</dbReference>
<organism evidence="2 3">
    <name type="scientific">Aspergillus mulundensis</name>
    <dbReference type="NCBI Taxonomy" id="1810919"/>
    <lineage>
        <taxon>Eukaryota</taxon>
        <taxon>Fungi</taxon>
        <taxon>Dikarya</taxon>
        <taxon>Ascomycota</taxon>
        <taxon>Pezizomycotina</taxon>
        <taxon>Eurotiomycetes</taxon>
        <taxon>Eurotiomycetidae</taxon>
        <taxon>Eurotiales</taxon>
        <taxon>Aspergillaceae</taxon>
        <taxon>Aspergillus</taxon>
        <taxon>Aspergillus subgen. Nidulantes</taxon>
    </lineage>
</organism>
<dbReference type="InterPro" id="IPR044924">
    <property type="entry name" value="HAD-SF_hydro_IA_REG-2-like_cap"/>
</dbReference>
<dbReference type="OrthoDB" id="444127at2759"/>
<protein>
    <recommendedName>
        <fullName evidence="4">Haloacid dehalogenase-like hydrolase</fullName>
    </recommendedName>
</protein>
<dbReference type="EMBL" id="PVWQ01000009">
    <property type="protein sequence ID" value="RDW72269.1"/>
    <property type="molecule type" value="Genomic_DNA"/>
</dbReference>
<evidence type="ECO:0000256" key="1">
    <source>
        <dbReference type="SAM" id="MobiDB-lite"/>
    </source>
</evidence>
<proteinExistence type="predicted"/>
<comment type="caution">
    <text evidence="2">The sequence shown here is derived from an EMBL/GenBank/DDBJ whole genome shotgun (WGS) entry which is preliminary data.</text>
</comment>
<gene>
    <name evidence="2" type="ORF">DSM5745_07441</name>
</gene>
<dbReference type="SUPFAM" id="SSF56784">
    <property type="entry name" value="HAD-like"/>
    <property type="match status" value="1"/>
</dbReference>
<feature type="compositionally biased region" description="Basic and acidic residues" evidence="1">
    <location>
        <begin position="182"/>
        <end position="195"/>
    </location>
</feature>
<dbReference type="Gene3D" id="1.10.150.720">
    <property type="entry name" value="Haloacid dehalogenase-like hydrolase"/>
    <property type="match status" value="1"/>
</dbReference>
<evidence type="ECO:0008006" key="4">
    <source>
        <dbReference type="Google" id="ProtNLM"/>
    </source>
</evidence>
<name>A0A3D8RE07_9EURO</name>